<evidence type="ECO:0000256" key="5">
    <source>
        <dbReference type="ARBA" id="ARBA00023136"/>
    </source>
</evidence>
<accession>B8B8V3</accession>
<evidence type="ECO:0000256" key="4">
    <source>
        <dbReference type="ARBA" id="ARBA00023134"/>
    </source>
</evidence>
<evidence type="ECO:0000256" key="3">
    <source>
        <dbReference type="ARBA" id="ARBA00022741"/>
    </source>
</evidence>
<dbReference type="SMART" id="SM00175">
    <property type="entry name" value="RAB"/>
    <property type="match status" value="1"/>
</dbReference>
<evidence type="ECO:0000256" key="7">
    <source>
        <dbReference type="ARBA" id="ARBA00023289"/>
    </source>
</evidence>
<dbReference type="PANTHER" id="PTHR47979">
    <property type="entry name" value="DRAB11-RELATED"/>
    <property type="match status" value="1"/>
</dbReference>
<gene>
    <name evidence="10" type="ORF">OsI_29960</name>
</gene>
<dbReference type="Pfam" id="PF00071">
    <property type="entry name" value="Ras"/>
    <property type="match status" value="1"/>
</dbReference>
<evidence type="ECO:0000313" key="10">
    <source>
        <dbReference type="EMBL" id="EEC83910.1"/>
    </source>
</evidence>
<dbReference type="HOGENOM" id="CLU_676848_0_0_1"/>
<dbReference type="SUPFAM" id="SSF52540">
    <property type="entry name" value="P-loop containing nucleoside triphosphate hydrolases"/>
    <property type="match status" value="1"/>
</dbReference>
<keyword evidence="3" id="KW-0547">Nucleotide-binding</keyword>
<keyword evidence="4" id="KW-0342">GTP-binding</keyword>
<dbReference type="PROSITE" id="PS51421">
    <property type="entry name" value="RAS"/>
    <property type="match status" value="1"/>
</dbReference>
<dbReference type="Gene3D" id="2.100.10.30">
    <property type="entry name" value="Jacalin-like lectin domain"/>
    <property type="match status" value="1"/>
</dbReference>
<keyword evidence="11" id="KW-1185">Reference proteome</keyword>
<dbReference type="Proteomes" id="UP000007015">
    <property type="component" value="Chromosome 8"/>
</dbReference>
<comment type="similarity">
    <text evidence="1">Belongs to the small GTPase superfamily. Rab family.</text>
</comment>
<keyword evidence="7" id="KW-0636">Prenylation</keyword>
<dbReference type="Gramene" id="BGIOSGA026627-TA">
    <property type="protein sequence ID" value="BGIOSGA026627-PA"/>
    <property type="gene ID" value="BGIOSGA026627"/>
</dbReference>
<dbReference type="CDD" id="cd01868">
    <property type="entry name" value="Rab11_like"/>
    <property type="match status" value="1"/>
</dbReference>
<dbReference type="AlphaFoldDB" id="B8B8V3"/>
<dbReference type="InterPro" id="IPR027417">
    <property type="entry name" value="P-loop_NTPase"/>
</dbReference>
<dbReference type="CDD" id="cd09612">
    <property type="entry name" value="Jacalin"/>
    <property type="match status" value="1"/>
</dbReference>
<dbReference type="InterPro" id="IPR036404">
    <property type="entry name" value="Jacalin-like_lectin_dom_sf"/>
</dbReference>
<dbReference type="PROSITE" id="PS51419">
    <property type="entry name" value="RAB"/>
    <property type="match status" value="1"/>
</dbReference>
<dbReference type="InterPro" id="IPR005225">
    <property type="entry name" value="Small_GTP-bd"/>
</dbReference>
<dbReference type="STRING" id="39946.B8B8V3"/>
<comment type="subcellular location">
    <subcellularLocation>
        <location evidence="8">Endomembrane system</location>
        <topology evidence="8">Lipid-anchor</topology>
    </subcellularLocation>
</comment>
<dbReference type="InterPro" id="IPR033734">
    <property type="entry name" value="Jacalin-like_lectin_dom_plant"/>
</dbReference>
<dbReference type="FunFam" id="3.40.50.300:FF:000274">
    <property type="entry name" value="ras-related protein RABA5a"/>
    <property type="match status" value="1"/>
</dbReference>
<keyword evidence="5" id="KW-0472">Membrane</keyword>
<dbReference type="InterPro" id="IPR050209">
    <property type="entry name" value="Rab_GTPases_membrane_traffic"/>
</dbReference>
<evidence type="ECO:0000256" key="8">
    <source>
        <dbReference type="ARBA" id="ARBA00037868"/>
    </source>
</evidence>
<evidence type="ECO:0000256" key="1">
    <source>
        <dbReference type="ARBA" id="ARBA00006270"/>
    </source>
</evidence>
<evidence type="ECO:0000256" key="2">
    <source>
        <dbReference type="ARBA" id="ARBA00022734"/>
    </source>
</evidence>
<feature type="domain" description="Jacalin-type lectin" evidence="9">
    <location>
        <begin position="263"/>
        <end position="406"/>
    </location>
</feature>
<keyword evidence="6" id="KW-0449">Lipoprotein</keyword>
<dbReference type="SMART" id="SM00176">
    <property type="entry name" value="RAN"/>
    <property type="match status" value="1"/>
</dbReference>
<dbReference type="SMART" id="SM00173">
    <property type="entry name" value="RAS"/>
    <property type="match status" value="1"/>
</dbReference>
<dbReference type="GO" id="GO:0012505">
    <property type="term" value="C:endomembrane system"/>
    <property type="evidence" value="ECO:0007669"/>
    <property type="project" value="UniProtKB-SubCell"/>
</dbReference>
<dbReference type="GO" id="GO:0030246">
    <property type="term" value="F:carbohydrate binding"/>
    <property type="evidence" value="ECO:0007669"/>
    <property type="project" value="UniProtKB-KW"/>
</dbReference>
<keyword evidence="2" id="KW-0430">Lectin</keyword>
<name>B8B8V3_ORYSI</name>
<dbReference type="Pfam" id="PF01419">
    <property type="entry name" value="Jacalin"/>
    <property type="match status" value="1"/>
</dbReference>
<dbReference type="Gene3D" id="3.40.50.300">
    <property type="entry name" value="P-loop containing nucleotide triphosphate hydrolases"/>
    <property type="match status" value="1"/>
</dbReference>
<dbReference type="PROSITE" id="PS51420">
    <property type="entry name" value="RHO"/>
    <property type="match status" value="1"/>
</dbReference>
<evidence type="ECO:0000256" key="6">
    <source>
        <dbReference type="ARBA" id="ARBA00023288"/>
    </source>
</evidence>
<protein>
    <recommendedName>
        <fullName evidence="9">Jacalin-type lectin domain-containing protein</fullName>
    </recommendedName>
</protein>
<dbReference type="NCBIfam" id="TIGR00231">
    <property type="entry name" value="small_GTP"/>
    <property type="match status" value="1"/>
</dbReference>
<evidence type="ECO:0000313" key="11">
    <source>
        <dbReference type="Proteomes" id="UP000007015"/>
    </source>
</evidence>
<dbReference type="EMBL" id="CM000133">
    <property type="protein sequence ID" value="EEC83910.1"/>
    <property type="molecule type" value="Genomic_DNA"/>
</dbReference>
<dbReference type="InterPro" id="IPR001806">
    <property type="entry name" value="Small_GTPase"/>
</dbReference>
<sequence>MGDESEGETEEYLFKVVIIGDSAVGKSNLLSRYARNEFNLHSKATIGVEFQTQSMDIDGKDVKAQIWDTAGQERFRAVTSAYYRGAFGALLVYDISRRSTFDNVGRWLQELNTHSDTTVAKMLVGNKCDLDNIREVPVEEGKALAEAEGLFFMETSALDSTNVRTAFEIVIKEIYSNVSRKILNSDSYKAELSLNRDWSKWAEKCVGRRFTGLERMDCCCCVAGLGHIPGMRNIACIVVSSSGDRRIDQMQKGGGGGSSSAVVVRMGPCGGDGGGARDMDMRGVGRVVRVAVRHGAAVDAMSVLYERNGHEEWTDLWGGPGGTLSEISLQPGEYLTSVAGHYGRLDGDLVVRSLTFVSNMRAYGPFGHEDGVAFDLPAAGGGGGKILGFHARSGRRLDAVGTYVKIG</sequence>
<dbReference type="OMA" id="LERMDCC"/>
<dbReference type="SUPFAM" id="SSF51101">
    <property type="entry name" value="Mannose-binding lectins"/>
    <property type="match status" value="1"/>
</dbReference>
<dbReference type="SMART" id="SM00174">
    <property type="entry name" value="RHO"/>
    <property type="match status" value="1"/>
</dbReference>
<dbReference type="PRINTS" id="PR00449">
    <property type="entry name" value="RASTRNSFRMNG"/>
</dbReference>
<dbReference type="PROSITE" id="PS51752">
    <property type="entry name" value="JACALIN_LECTIN"/>
    <property type="match status" value="1"/>
</dbReference>
<evidence type="ECO:0000259" key="9">
    <source>
        <dbReference type="PROSITE" id="PS51752"/>
    </source>
</evidence>
<proteinExistence type="inferred from homology"/>
<dbReference type="GO" id="GO:0003924">
    <property type="term" value="F:GTPase activity"/>
    <property type="evidence" value="ECO:0007669"/>
    <property type="project" value="InterPro"/>
</dbReference>
<reference evidence="10 11" key="1">
    <citation type="journal article" date="2005" name="PLoS Biol.">
        <title>The genomes of Oryza sativa: a history of duplications.</title>
        <authorList>
            <person name="Yu J."/>
            <person name="Wang J."/>
            <person name="Lin W."/>
            <person name="Li S."/>
            <person name="Li H."/>
            <person name="Zhou J."/>
            <person name="Ni P."/>
            <person name="Dong W."/>
            <person name="Hu S."/>
            <person name="Zeng C."/>
            <person name="Zhang J."/>
            <person name="Zhang Y."/>
            <person name="Li R."/>
            <person name="Xu Z."/>
            <person name="Li S."/>
            <person name="Li X."/>
            <person name="Zheng H."/>
            <person name="Cong L."/>
            <person name="Lin L."/>
            <person name="Yin J."/>
            <person name="Geng J."/>
            <person name="Li G."/>
            <person name="Shi J."/>
            <person name="Liu J."/>
            <person name="Lv H."/>
            <person name="Li J."/>
            <person name="Wang J."/>
            <person name="Deng Y."/>
            <person name="Ran L."/>
            <person name="Shi X."/>
            <person name="Wang X."/>
            <person name="Wu Q."/>
            <person name="Li C."/>
            <person name="Ren X."/>
            <person name="Wang J."/>
            <person name="Wang X."/>
            <person name="Li D."/>
            <person name="Liu D."/>
            <person name="Zhang X."/>
            <person name="Ji Z."/>
            <person name="Zhao W."/>
            <person name="Sun Y."/>
            <person name="Zhang Z."/>
            <person name="Bao J."/>
            <person name="Han Y."/>
            <person name="Dong L."/>
            <person name="Ji J."/>
            <person name="Chen P."/>
            <person name="Wu S."/>
            <person name="Liu J."/>
            <person name="Xiao Y."/>
            <person name="Bu D."/>
            <person name="Tan J."/>
            <person name="Yang L."/>
            <person name="Ye C."/>
            <person name="Zhang J."/>
            <person name="Xu J."/>
            <person name="Zhou Y."/>
            <person name="Yu Y."/>
            <person name="Zhang B."/>
            <person name="Zhuang S."/>
            <person name="Wei H."/>
            <person name="Liu B."/>
            <person name="Lei M."/>
            <person name="Yu H."/>
            <person name="Li Y."/>
            <person name="Xu H."/>
            <person name="Wei S."/>
            <person name="He X."/>
            <person name="Fang L."/>
            <person name="Zhang Z."/>
            <person name="Zhang Y."/>
            <person name="Huang X."/>
            <person name="Su Z."/>
            <person name="Tong W."/>
            <person name="Li J."/>
            <person name="Tong Z."/>
            <person name="Li S."/>
            <person name="Ye J."/>
            <person name="Wang L."/>
            <person name="Fang L."/>
            <person name="Lei T."/>
            <person name="Chen C."/>
            <person name="Chen H."/>
            <person name="Xu Z."/>
            <person name="Li H."/>
            <person name="Huang H."/>
            <person name="Zhang F."/>
            <person name="Xu H."/>
            <person name="Li N."/>
            <person name="Zhao C."/>
            <person name="Li S."/>
            <person name="Dong L."/>
            <person name="Huang Y."/>
            <person name="Li L."/>
            <person name="Xi Y."/>
            <person name="Qi Q."/>
            <person name="Li W."/>
            <person name="Zhang B."/>
            <person name="Hu W."/>
            <person name="Zhang Y."/>
            <person name="Tian X."/>
            <person name="Jiao Y."/>
            <person name="Liang X."/>
            <person name="Jin J."/>
            <person name="Gao L."/>
            <person name="Zheng W."/>
            <person name="Hao B."/>
            <person name="Liu S."/>
            <person name="Wang W."/>
            <person name="Yuan L."/>
            <person name="Cao M."/>
            <person name="McDermott J."/>
            <person name="Samudrala R."/>
            <person name="Wang J."/>
            <person name="Wong G.K."/>
            <person name="Yang H."/>
        </authorList>
    </citation>
    <scope>NUCLEOTIDE SEQUENCE [LARGE SCALE GENOMIC DNA]</scope>
    <source>
        <strain evidence="11">cv. 93-11</strain>
    </source>
</reference>
<dbReference type="SMART" id="SM00915">
    <property type="entry name" value="Jacalin"/>
    <property type="match status" value="1"/>
</dbReference>
<organism evidence="10 11">
    <name type="scientific">Oryza sativa subsp. indica</name>
    <name type="common">Rice</name>
    <dbReference type="NCBI Taxonomy" id="39946"/>
    <lineage>
        <taxon>Eukaryota</taxon>
        <taxon>Viridiplantae</taxon>
        <taxon>Streptophyta</taxon>
        <taxon>Embryophyta</taxon>
        <taxon>Tracheophyta</taxon>
        <taxon>Spermatophyta</taxon>
        <taxon>Magnoliopsida</taxon>
        <taxon>Liliopsida</taxon>
        <taxon>Poales</taxon>
        <taxon>Poaceae</taxon>
        <taxon>BOP clade</taxon>
        <taxon>Oryzoideae</taxon>
        <taxon>Oryzeae</taxon>
        <taxon>Oryzinae</taxon>
        <taxon>Oryza</taxon>
        <taxon>Oryza sativa</taxon>
    </lineage>
</organism>
<dbReference type="InterPro" id="IPR001229">
    <property type="entry name" value="Jacalin-like_lectin_dom"/>
</dbReference>
<dbReference type="GO" id="GO:0005525">
    <property type="term" value="F:GTP binding"/>
    <property type="evidence" value="ECO:0007669"/>
    <property type="project" value="UniProtKB-KW"/>
</dbReference>